<dbReference type="EMBL" id="FNXT01000881">
    <property type="protein sequence ID" value="SZX68785.1"/>
    <property type="molecule type" value="Genomic_DNA"/>
</dbReference>
<dbReference type="Proteomes" id="UP000256970">
    <property type="component" value="Unassembled WGS sequence"/>
</dbReference>
<evidence type="ECO:0000313" key="1">
    <source>
        <dbReference type="EMBL" id="SZX68785.1"/>
    </source>
</evidence>
<protein>
    <submittedName>
        <fullName evidence="1">Uncharacterized protein</fullName>
    </submittedName>
</protein>
<organism evidence="1 3">
    <name type="scientific">Tetradesmus obliquus</name>
    <name type="common">Green alga</name>
    <name type="synonym">Acutodesmus obliquus</name>
    <dbReference type="NCBI Taxonomy" id="3088"/>
    <lineage>
        <taxon>Eukaryota</taxon>
        <taxon>Viridiplantae</taxon>
        <taxon>Chlorophyta</taxon>
        <taxon>core chlorophytes</taxon>
        <taxon>Chlorophyceae</taxon>
        <taxon>CS clade</taxon>
        <taxon>Sphaeropleales</taxon>
        <taxon>Scenedesmaceae</taxon>
        <taxon>Tetradesmus</taxon>
    </lineage>
</organism>
<sequence length="96" mass="10892">MDRGAKPEDTLHTVAKLFNVQPVFYNTPTIVREQVPGAMLMDPYKAPKADEEIIGYELYYPRMCQRAVFGKKGTDITKLVPHSSMLYIEGVNEKKA</sequence>
<proteinExistence type="predicted"/>
<keyword evidence="3" id="KW-1185">Reference proteome</keyword>
<gene>
    <name evidence="2" type="ORF">BQ4739_LOCUS17709</name>
    <name evidence="1" type="ORF">BQ4739_LOCUS9103</name>
</gene>
<dbReference type="AlphaFoldDB" id="A0A383VTF7"/>
<dbReference type="EMBL" id="FNXT01001281">
    <property type="protein sequence ID" value="SZX77352.1"/>
    <property type="molecule type" value="Genomic_DNA"/>
</dbReference>
<reference evidence="1 3" key="1">
    <citation type="submission" date="2016-10" db="EMBL/GenBank/DDBJ databases">
        <authorList>
            <person name="Cai Z."/>
        </authorList>
    </citation>
    <scope>NUCLEOTIDE SEQUENCE [LARGE SCALE GENOMIC DNA]</scope>
</reference>
<name>A0A383VTF7_TETOB</name>
<accession>A0A383VTF7</accession>
<evidence type="ECO:0000313" key="2">
    <source>
        <dbReference type="EMBL" id="SZX77352.1"/>
    </source>
</evidence>
<evidence type="ECO:0000313" key="3">
    <source>
        <dbReference type="Proteomes" id="UP000256970"/>
    </source>
</evidence>